<keyword evidence="2" id="KW-0378">Hydrolase</keyword>
<dbReference type="PANTHER" id="PTHR12110:SF41">
    <property type="entry name" value="INOSOSE DEHYDRATASE"/>
    <property type="match status" value="1"/>
</dbReference>
<keyword evidence="2" id="KW-0255">Endonuclease</keyword>
<dbReference type="EMBL" id="CP012621">
    <property type="protein sequence ID" value="ATG73761.1"/>
    <property type="molecule type" value="Genomic_DNA"/>
</dbReference>
<dbReference type="RefSeq" id="WP_198401841.1">
    <property type="nucleotide sequence ID" value="NZ_CP012621.1"/>
</dbReference>
<feature type="domain" description="Xylose isomerase-like TIM barrel" evidence="1">
    <location>
        <begin position="41"/>
        <end position="296"/>
    </location>
</feature>
<dbReference type="NCBIfam" id="TIGR04379">
    <property type="entry name" value="myo_inos_iolE"/>
    <property type="match status" value="1"/>
</dbReference>
<keyword evidence="2" id="KW-0540">Nuclease</keyword>
<evidence type="ECO:0000313" key="2">
    <source>
        <dbReference type="EMBL" id="ATG73761.1"/>
    </source>
</evidence>
<protein>
    <submittedName>
        <fullName evidence="2">Endonuclease</fullName>
    </submittedName>
</protein>
<proteinExistence type="predicted"/>
<dbReference type="InterPro" id="IPR013022">
    <property type="entry name" value="Xyl_isomerase-like_TIM-brl"/>
</dbReference>
<reference evidence="3" key="1">
    <citation type="submission" date="2015-09" db="EMBL/GenBank/DDBJ databases">
        <authorList>
            <person name="Shao Z."/>
            <person name="Wang L."/>
        </authorList>
    </citation>
    <scope>NUCLEOTIDE SEQUENCE [LARGE SCALE GENOMIC DNA]</scope>
    <source>
        <strain evidence="3">F13-1</strain>
    </source>
</reference>
<dbReference type="GO" id="GO:0004519">
    <property type="term" value="F:endonuclease activity"/>
    <property type="evidence" value="ECO:0007669"/>
    <property type="project" value="UniProtKB-KW"/>
</dbReference>
<dbReference type="Proteomes" id="UP000217763">
    <property type="component" value="Chromosome"/>
</dbReference>
<keyword evidence="3" id="KW-1185">Reference proteome</keyword>
<sequence>MSNEEHANKQEARIRLGVSPLSWVNEVLEEYGRGTSADTCLAQAAAAGYAGVEMSRLFPREAGALTGLLGGHGLRLISGWYSGFLAERGVEEELAAVREHAALLRDSGVGVMVYGECGVMAEQALDVPMSRRLQLSNEAMAAYGERLTRFAERLRQEYGLALAYHHHLMMVAETLREVRTLMAATGPAVGLLLDTGHAVAAGFDYTWLLEEFGPRINHIHLKDVRGEVLDAVREGDLSFNDAVRNGIFTVPGDGIIDYGPLARFLADGGYRGWLVVEAEQDPAKAPPAPTVARAFDFVTRNILPPAR</sequence>
<dbReference type="InterPro" id="IPR036237">
    <property type="entry name" value="Xyl_isomerase-like_sf"/>
</dbReference>
<dbReference type="SUPFAM" id="SSF51658">
    <property type="entry name" value="Xylose isomerase-like"/>
    <property type="match status" value="1"/>
</dbReference>
<dbReference type="KEGG" id="zdf:AN401_07725"/>
<name>A0A291HNW4_9GAMM</name>
<evidence type="ECO:0000259" key="1">
    <source>
        <dbReference type="Pfam" id="PF01261"/>
    </source>
</evidence>
<dbReference type="AlphaFoldDB" id="A0A291HNW4"/>
<dbReference type="InterPro" id="IPR030823">
    <property type="entry name" value="IolE/MocC"/>
</dbReference>
<dbReference type="PANTHER" id="PTHR12110">
    <property type="entry name" value="HYDROXYPYRUVATE ISOMERASE"/>
    <property type="match status" value="1"/>
</dbReference>
<accession>A0A291HNW4</accession>
<dbReference type="Pfam" id="PF01261">
    <property type="entry name" value="AP_endonuc_2"/>
    <property type="match status" value="1"/>
</dbReference>
<evidence type="ECO:0000313" key="3">
    <source>
        <dbReference type="Proteomes" id="UP000217763"/>
    </source>
</evidence>
<dbReference type="Gene3D" id="3.20.20.150">
    <property type="entry name" value="Divalent-metal-dependent TIM barrel enzymes"/>
    <property type="match status" value="1"/>
</dbReference>
<organism evidence="2 3">
    <name type="scientific">Zobellella denitrificans</name>
    <dbReference type="NCBI Taxonomy" id="347534"/>
    <lineage>
        <taxon>Bacteria</taxon>
        <taxon>Pseudomonadati</taxon>
        <taxon>Pseudomonadota</taxon>
        <taxon>Gammaproteobacteria</taxon>
        <taxon>Aeromonadales</taxon>
        <taxon>Aeromonadaceae</taxon>
        <taxon>Zobellella</taxon>
    </lineage>
</organism>
<gene>
    <name evidence="2" type="ORF">AN401_07725</name>
</gene>
<dbReference type="InterPro" id="IPR050312">
    <property type="entry name" value="IolE/XylAMocC-like"/>
</dbReference>